<dbReference type="RefSeq" id="WP_028928619.1">
    <property type="nucleotide sequence ID" value="NZ_AUII01000001.1"/>
</dbReference>
<dbReference type="InterPro" id="IPR006091">
    <property type="entry name" value="Acyl-CoA_Oxase/DH_mid-dom"/>
</dbReference>
<organism evidence="14 15">
    <name type="scientific">Pseudonocardia asaccharolytica DSM 44247 = NBRC 16224</name>
    <dbReference type="NCBI Taxonomy" id="1123024"/>
    <lineage>
        <taxon>Bacteria</taxon>
        <taxon>Bacillati</taxon>
        <taxon>Actinomycetota</taxon>
        <taxon>Actinomycetes</taxon>
        <taxon>Pseudonocardiales</taxon>
        <taxon>Pseudonocardiaceae</taxon>
        <taxon>Pseudonocardia</taxon>
    </lineage>
</organism>
<dbReference type="InterPro" id="IPR036250">
    <property type="entry name" value="AcylCo_DH-like_C"/>
</dbReference>
<dbReference type="Proteomes" id="UP000321328">
    <property type="component" value="Unassembled WGS sequence"/>
</dbReference>
<dbReference type="InterPro" id="IPR046373">
    <property type="entry name" value="Acyl-CoA_Oxase/DH_mid-dom_sf"/>
</dbReference>
<dbReference type="FunFam" id="1.10.540.10:FF:000026">
    <property type="entry name" value="Acyl-CoA dehydrogenase medium chain"/>
    <property type="match status" value="1"/>
</dbReference>
<evidence type="ECO:0000259" key="11">
    <source>
        <dbReference type="Pfam" id="PF00441"/>
    </source>
</evidence>
<dbReference type="Gene3D" id="1.20.140.10">
    <property type="entry name" value="Butyryl-CoA Dehydrogenase, subunit A, domain 3"/>
    <property type="match status" value="1"/>
</dbReference>
<dbReference type="Gene3D" id="2.40.110.10">
    <property type="entry name" value="Butyryl-CoA Dehydrogenase, subunit A, domain 2"/>
    <property type="match status" value="1"/>
</dbReference>
<dbReference type="PANTHER" id="PTHR48083:SF20">
    <property type="entry name" value="LONG-CHAIN SPECIFIC ACYL-COA DEHYDROGENASE, MITOCHONDRIAL"/>
    <property type="match status" value="1"/>
</dbReference>
<evidence type="ECO:0000313" key="14">
    <source>
        <dbReference type="EMBL" id="GEL17248.1"/>
    </source>
</evidence>
<comment type="caution">
    <text evidence="14">The sequence shown here is derived from an EMBL/GenBank/DDBJ whole genome shotgun (WGS) entry which is preliminary data.</text>
</comment>
<keyword evidence="6 10" id="KW-0560">Oxidoreductase</keyword>
<evidence type="ECO:0000256" key="6">
    <source>
        <dbReference type="ARBA" id="ARBA00023002"/>
    </source>
</evidence>
<proteinExistence type="inferred from homology"/>
<gene>
    <name evidence="14" type="ORF">PA7_10850</name>
</gene>
<dbReference type="STRING" id="1123024.GCA_000423625_00372"/>
<evidence type="ECO:0000256" key="1">
    <source>
        <dbReference type="ARBA" id="ARBA00001974"/>
    </source>
</evidence>
<dbReference type="InterPro" id="IPR009100">
    <property type="entry name" value="AcylCoA_DH/oxidase_NM_dom_sf"/>
</dbReference>
<feature type="domain" description="Acyl-CoA dehydrogenase/oxidase N-terminal" evidence="13">
    <location>
        <begin position="8"/>
        <end position="120"/>
    </location>
</feature>
<dbReference type="Pfam" id="PF02771">
    <property type="entry name" value="Acyl-CoA_dh_N"/>
    <property type="match status" value="1"/>
</dbReference>
<dbReference type="AlphaFoldDB" id="A0A511D2W7"/>
<evidence type="ECO:0000256" key="8">
    <source>
        <dbReference type="ARBA" id="ARBA00040394"/>
    </source>
</evidence>
<evidence type="ECO:0000259" key="13">
    <source>
        <dbReference type="Pfam" id="PF02771"/>
    </source>
</evidence>
<evidence type="ECO:0000256" key="3">
    <source>
        <dbReference type="ARBA" id="ARBA00009347"/>
    </source>
</evidence>
<evidence type="ECO:0000256" key="5">
    <source>
        <dbReference type="ARBA" id="ARBA00022827"/>
    </source>
</evidence>
<dbReference type="InterPro" id="IPR013786">
    <property type="entry name" value="AcylCoA_DH/ox_N"/>
</dbReference>
<dbReference type="GO" id="GO:0003995">
    <property type="term" value="F:acyl-CoA dehydrogenase activity"/>
    <property type="evidence" value="ECO:0007669"/>
    <property type="project" value="InterPro"/>
</dbReference>
<evidence type="ECO:0000313" key="15">
    <source>
        <dbReference type="Proteomes" id="UP000321328"/>
    </source>
</evidence>
<dbReference type="SUPFAM" id="SSF47203">
    <property type="entry name" value="Acyl-CoA dehydrogenase C-terminal domain-like"/>
    <property type="match status" value="1"/>
</dbReference>
<dbReference type="FunFam" id="2.40.110.10:FF:000002">
    <property type="entry name" value="Acyl-CoA dehydrogenase fadE12"/>
    <property type="match status" value="1"/>
</dbReference>
<feature type="domain" description="Acyl-CoA dehydrogenase/oxidase C-terminal" evidence="11">
    <location>
        <begin position="241"/>
        <end position="380"/>
    </location>
</feature>
<dbReference type="PROSITE" id="PS00072">
    <property type="entry name" value="ACYL_COA_DH_1"/>
    <property type="match status" value="1"/>
</dbReference>
<protein>
    <recommendedName>
        <fullName evidence="8">Acyl-[acyl-carrier-protein] dehydrogenase MbtN</fullName>
    </recommendedName>
    <alternativeName>
        <fullName evidence="9">Mycobactin synthase protein N</fullName>
    </alternativeName>
</protein>
<dbReference type="Gene3D" id="1.10.540.10">
    <property type="entry name" value="Acyl-CoA dehydrogenase/oxidase, N-terminal domain"/>
    <property type="match status" value="1"/>
</dbReference>
<evidence type="ECO:0000256" key="10">
    <source>
        <dbReference type="RuleBase" id="RU362125"/>
    </source>
</evidence>
<evidence type="ECO:0000256" key="7">
    <source>
        <dbReference type="ARBA" id="ARBA00037085"/>
    </source>
</evidence>
<accession>A0A511D2W7</accession>
<evidence type="ECO:0000259" key="12">
    <source>
        <dbReference type="Pfam" id="PF02770"/>
    </source>
</evidence>
<dbReference type="GO" id="GO:0033539">
    <property type="term" value="P:fatty acid beta-oxidation using acyl-CoA dehydrogenase"/>
    <property type="evidence" value="ECO:0007669"/>
    <property type="project" value="TreeGrafter"/>
</dbReference>
<feature type="domain" description="Acyl-CoA oxidase/dehydrogenase middle" evidence="12">
    <location>
        <begin position="125"/>
        <end position="220"/>
    </location>
</feature>
<dbReference type="GO" id="GO:0005737">
    <property type="term" value="C:cytoplasm"/>
    <property type="evidence" value="ECO:0007669"/>
    <property type="project" value="TreeGrafter"/>
</dbReference>
<dbReference type="SUPFAM" id="SSF56645">
    <property type="entry name" value="Acyl-CoA dehydrogenase NM domain-like"/>
    <property type="match status" value="1"/>
</dbReference>
<dbReference type="OrthoDB" id="8876745at2"/>
<comment type="similarity">
    <text evidence="3 10">Belongs to the acyl-CoA dehydrogenase family.</text>
</comment>
<dbReference type="Pfam" id="PF00441">
    <property type="entry name" value="Acyl-CoA_dh_1"/>
    <property type="match status" value="1"/>
</dbReference>
<evidence type="ECO:0000256" key="4">
    <source>
        <dbReference type="ARBA" id="ARBA00022630"/>
    </source>
</evidence>
<dbReference type="InterPro" id="IPR009075">
    <property type="entry name" value="AcylCo_DH/oxidase_C"/>
</dbReference>
<dbReference type="FunFam" id="1.20.140.10:FF:000001">
    <property type="entry name" value="Acyl-CoA dehydrogenase"/>
    <property type="match status" value="1"/>
</dbReference>
<keyword evidence="15" id="KW-1185">Reference proteome</keyword>
<keyword evidence="4 10" id="KW-0285">Flavoprotein</keyword>
<dbReference type="GO" id="GO:0050660">
    <property type="term" value="F:flavin adenine dinucleotide binding"/>
    <property type="evidence" value="ECO:0007669"/>
    <property type="project" value="InterPro"/>
</dbReference>
<dbReference type="PROSITE" id="PS00073">
    <property type="entry name" value="ACYL_COA_DH_2"/>
    <property type="match status" value="1"/>
</dbReference>
<dbReference type="InterPro" id="IPR037069">
    <property type="entry name" value="AcylCoA_DH/ox_N_sf"/>
</dbReference>
<name>A0A511D2W7_9PSEU</name>
<evidence type="ECO:0000256" key="9">
    <source>
        <dbReference type="ARBA" id="ARBA00042660"/>
    </source>
</evidence>
<keyword evidence="5 10" id="KW-0274">FAD</keyword>
<dbReference type="Pfam" id="PF02770">
    <property type="entry name" value="Acyl-CoA_dh_M"/>
    <property type="match status" value="1"/>
</dbReference>
<reference evidence="14 15" key="1">
    <citation type="submission" date="2019-07" db="EMBL/GenBank/DDBJ databases">
        <title>Whole genome shotgun sequence of Pseudonocardia asaccharolytica NBRC 16224.</title>
        <authorList>
            <person name="Hosoyama A."/>
            <person name="Uohara A."/>
            <person name="Ohji S."/>
            <person name="Ichikawa N."/>
        </authorList>
    </citation>
    <scope>NUCLEOTIDE SEQUENCE [LARGE SCALE GENOMIC DNA]</scope>
    <source>
        <strain evidence="14 15">NBRC 16224</strain>
    </source>
</reference>
<evidence type="ECO:0000256" key="2">
    <source>
        <dbReference type="ARBA" id="ARBA00005102"/>
    </source>
</evidence>
<sequence length="384" mass="42495">MRRDFYQADHEAFRSAVRSFVQREVEPRHLEWDDAGHMDPGLWVTAGKQGLLGLAVPEEYGGGGVADYRYRCVISEELARVGAASVNSHMSLYDDLVLPYLLDLGTPEQKQRWLPALCSGRATPALAITEPGAGSDLRGISTRARRSGDGWVLNGGKTFITNGGHADVLIVVARTHPDGGADGFTLFLVEKDAPGFTAGRSLDKLGQRGENVAELFFDDVHVPVEAVLGTEGQAMRHLRDHLPTERTSIAVYALASAEAAFEWTLAHVRDRSVFGKAVAEFQHTRFELAEMRTELDITRAFMADAVLALNDMRLTPTDAAKAKWWATELQQRVISRCLQLHGGYGYIREYPIARAFVDARVQTIYGGTTEIMKDLIGRDLVRRR</sequence>
<dbReference type="InterPro" id="IPR050741">
    <property type="entry name" value="Acyl-CoA_dehydrogenase"/>
</dbReference>
<dbReference type="InterPro" id="IPR006089">
    <property type="entry name" value="Acyl-CoA_DH_CS"/>
</dbReference>
<comment type="pathway">
    <text evidence="2">Siderophore biosynthesis; mycobactin biosynthesis.</text>
</comment>
<dbReference type="PANTHER" id="PTHR48083">
    <property type="entry name" value="MEDIUM-CHAIN SPECIFIC ACYL-COA DEHYDROGENASE, MITOCHONDRIAL-RELATED"/>
    <property type="match status" value="1"/>
</dbReference>
<comment type="cofactor">
    <cofactor evidence="1 10">
        <name>FAD</name>
        <dbReference type="ChEBI" id="CHEBI:57692"/>
    </cofactor>
</comment>
<comment type="function">
    <text evidence="7">Catalyzes the dehydrogenation at the alpha-beta position of ACP-bound acyl chains. This results in the introduction of a double bond in the lipidic chain, which is further transferred to the epsilon-amino group of lysine residue in the mycobactin core by MbtK.</text>
</comment>
<dbReference type="EMBL" id="BJVI01000007">
    <property type="protein sequence ID" value="GEL17248.1"/>
    <property type="molecule type" value="Genomic_DNA"/>
</dbReference>